<dbReference type="CDD" id="cd03270">
    <property type="entry name" value="ABC_UvrA_I"/>
    <property type="match status" value="1"/>
</dbReference>
<evidence type="ECO:0000259" key="17">
    <source>
        <dbReference type="PROSITE" id="PS50893"/>
    </source>
</evidence>
<feature type="domain" description="ABC transporter" evidence="17">
    <location>
        <begin position="449"/>
        <end position="740"/>
    </location>
</feature>
<keyword evidence="4" id="KW-0677">Repeat</keyword>
<keyword evidence="10" id="KW-0067">ATP-binding</keyword>
<evidence type="ECO:0000256" key="6">
    <source>
        <dbReference type="ARBA" id="ARBA00022763"/>
    </source>
</evidence>
<accession>A0A6G4CQK0</accession>
<dbReference type="Pfam" id="PF17755">
    <property type="entry name" value="UvrA_DNA-bind"/>
    <property type="match status" value="1"/>
</dbReference>
<keyword evidence="9" id="KW-0862">Zinc</keyword>
<dbReference type="Gene3D" id="1.20.1580.10">
    <property type="entry name" value="ABC transporter ATPase like domain"/>
    <property type="match status" value="2"/>
</dbReference>
<dbReference type="GO" id="GO:0006281">
    <property type="term" value="P:DNA repair"/>
    <property type="evidence" value="ECO:0007669"/>
    <property type="project" value="UniProtKB-KW"/>
</dbReference>
<evidence type="ECO:0000256" key="15">
    <source>
        <dbReference type="ARBA" id="ARBA00039316"/>
    </source>
</evidence>
<dbReference type="InterPro" id="IPR041552">
    <property type="entry name" value="UvrA_DNA-bd"/>
</dbReference>
<dbReference type="GO" id="GO:0005737">
    <property type="term" value="C:cytoplasm"/>
    <property type="evidence" value="ECO:0007669"/>
    <property type="project" value="UniProtKB-SubCell"/>
</dbReference>
<dbReference type="InterPro" id="IPR003439">
    <property type="entry name" value="ABC_transporter-like_ATP-bd"/>
</dbReference>
<keyword evidence="8" id="KW-0863">Zinc-finger</keyword>
<dbReference type="InterPro" id="IPR003593">
    <property type="entry name" value="AAA+_ATPase"/>
</dbReference>
<protein>
    <recommendedName>
        <fullName evidence="15">UvrABC system protein A</fullName>
    </recommendedName>
    <alternativeName>
        <fullName evidence="16">Excinuclease ABC subunit A</fullName>
    </alternativeName>
</protein>
<evidence type="ECO:0000256" key="14">
    <source>
        <dbReference type="ARBA" id="ARBA00038000"/>
    </source>
</evidence>
<evidence type="ECO:0000256" key="3">
    <source>
        <dbReference type="ARBA" id="ARBA00022723"/>
    </source>
</evidence>
<keyword evidence="11" id="KW-0267">Excision nuclease</keyword>
<evidence type="ECO:0000256" key="2">
    <source>
        <dbReference type="ARBA" id="ARBA00022490"/>
    </source>
</evidence>
<evidence type="ECO:0000256" key="9">
    <source>
        <dbReference type="ARBA" id="ARBA00022833"/>
    </source>
</evidence>
<gene>
    <name evidence="18" type="ORF">EXM56_06530</name>
</gene>
<sequence>MEQEFIVLKGCKENNLKDISLNIPKRKITILTGVSGSGKSSIVFETVAKEARRQLNETFTAFIRNFLPKYGEVKADHIENLSTPIIIDQSRLGGNSRSTLGTITDINSFLRALYSRFGSNYIGKANMFSFNDINGMCPECEGLGKKLVPNMEEIFDKSKSLNEGAILLSGFGVGSWHWKIFAQSGYFDNDKKICDYSEEELDKFLYGGPDKIKIDETGGMNITYEGLLVKFNRLYLKKEGETSEATKKKLSKLLIEDQCPACRGKRLHERVYGSLINGYNIADLTSMQIDELVEVVKEINEPEAEPLVKGIVEKLNNIIDIGLGYLTLDRETSSLSGGESQRIKMVKHLNSNLVDLMYIFDEPSIGLHSRDVHKLNNLLKKLRDKGNTVIVVEHDPDVIKIADHIIDVGPRAGKYGGEIVYEGTYENLLKSGTLTGNALNKTISIKEKVRDHKGYLKVVNCNKNNLKNISVTIPKGVLTVVTGVAGSGKSTLIKHEFLKQNKNAVLIDQSPVSANSRSSLATYSGIMDNIRKAFAKVNGVNASLFSSNSKGACENCNGSGIIETNLAFMENIKSTCDVCEGKKYKKEVLDYKLHGENIIEVLEMSVSDAIEFFNLRSVKAKLQSIENMGIGYLTLGQTLDTLSGGECQRLKLASELHNESSIYILDEPTTGLHMADIEKFINIVENIVDSGNTVIIIEHNVDIIKRADWIIDMGPDGGTKGGEIIFEGTPKQLCNCQVSLTAKYI</sequence>
<dbReference type="PANTHER" id="PTHR43152">
    <property type="entry name" value="UVRABC SYSTEM PROTEIN A"/>
    <property type="match status" value="1"/>
</dbReference>
<keyword evidence="3" id="KW-0479">Metal-binding</keyword>
<proteinExistence type="inferred from homology"/>
<dbReference type="PROSITE" id="PS00211">
    <property type="entry name" value="ABC_TRANSPORTER_1"/>
    <property type="match status" value="1"/>
</dbReference>
<comment type="subcellular location">
    <subcellularLocation>
        <location evidence="1">Cytoplasm</location>
    </subcellularLocation>
</comment>
<dbReference type="GO" id="GO:0005524">
    <property type="term" value="F:ATP binding"/>
    <property type="evidence" value="ECO:0007669"/>
    <property type="project" value="UniProtKB-KW"/>
</dbReference>
<evidence type="ECO:0000256" key="16">
    <source>
        <dbReference type="ARBA" id="ARBA00042156"/>
    </source>
</evidence>
<evidence type="ECO:0000256" key="7">
    <source>
        <dbReference type="ARBA" id="ARBA00022769"/>
    </source>
</evidence>
<keyword evidence="2" id="KW-0963">Cytoplasm</keyword>
<evidence type="ECO:0000256" key="11">
    <source>
        <dbReference type="ARBA" id="ARBA00022881"/>
    </source>
</evidence>
<dbReference type="Pfam" id="PF00005">
    <property type="entry name" value="ABC_tran"/>
    <property type="match status" value="1"/>
</dbReference>
<comment type="similarity">
    <text evidence="14">Belongs to the ABC transporter superfamily. UvrA family.</text>
</comment>
<dbReference type="InterPro" id="IPR017871">
    <property type="entry name" value="ABC_transporter-like_CS"/>
</dbReference>
<evidence type="ECO:0000256" key="4">
    <source>
        <dbReference type="ARBA" id="ARBA00022737"/>
    </source>
</evidence>
<keyword evidence="5" id="KW-0547">Nucleotide-binding</keyword>
<keyword evidence="13" id="KW-0234">DNA repair</keyword>
<evidence type="ECO:0000256" key="13">
    <source>
        <dbReference type="ARBA" id="ARBA00023204"/>
    </source>
</evidence>
<evidence type="ECO:0000256" key="5">
    <source>
        <dbReference type="ARBA" id="ARBA00022741"/>
    </source>
</evidence>
<organism evidence="18">
    <name type="scientific">Clostridium botulinum</name>
    <dbReference type="NCBI Taxonomy" id="1491"/>
    <lineage>
        <taxon>Bacteria</taxon>
        <taxon>Bacillati</taxon>
        <taxon>Bacillota</taxon>
        <taxon>Clostridia</taxon>
        <taxon>Eubacteriales</taxon>
        <taxon>Clostridiaceae</taxon>
        <taxon>Clostridium</taxon>
    </lineage>
</organism>
<feature type="domain" description="ABC transporter" evidence="17">
    <location>
        <begin position="1"/>
        <end position="441"/>
    </location>
</feature>
<keyword evidence="12" id="KW-0238">DNA-binding</keyword>
<evidence type="ECO:0000256" key="1">
    <source>
        <dbReference type="ARBA" id="ARBA00004496"/>
    </source>
</evidence>
<dbReference type="Gene3D" id="3.40.50.300">
    <property type="entry name" value="P-loop containing nucleotide triphosphate hydrolases"/>
    <property type="match status" value="2"/>
</dbReference>
<dbReference type="PROSITE" id="PS50893">
    <property type="entry name" value="ABC_TRANSPORTER_2"/>
    <property type="match status" value="2"/>
</dbReference>
<dbReference type="SMART" id="SM00382">
    <property type="entry name" value="AAA"/>
    <property type="match status" value="2"/>
</dbReference>
<dbReference type="AlphaFoldDB" id="A0A6G4CQK0"/>
<dbReference type="Gene3D" id="1.10.8.280">
    <property type="entry name" value="ABC transporter ATPase domain-like"/>
    <property type="match status" value="1"/>
</dbReference>
<dbReference type="GO" id="GO:0008270">
    <property type="term" value="F:zinc ion binding"/>
    <property type="evidence" value="ECO:0007669"/>
    <property type="project" value="UniProtKB-KW"/>
</dbReference>
<dbReference type="GO" id="GO:0003677">
    <property type="term" value="F:DNA binding"/>
    <property type="evidence" value="ECO:0007669"/>
    <property type="project" value="UniProtKB-KW"/>
</dbReference>
<evidence type="ECO:0000256" key="8">
    <source>
        <dbReference type="ARBA" id="ARBA00022771"/>
    </source>
</evidence>
<reference evidence="18" key="1">
    <citation type="submission" date="2019-02" db="EMBL/GenBank/DDBJ databases">
        <title>Genome sequencing of Clostridium botulinum clinical isolates.</title>
        <authorList>
            <person name="Brunt J."/>
            <person name="Van Vliet A.H.M."/>
            <person name="Stringer S.C."/>
            <person name="Grant K.A."/>
            <person name="Carter A.C."/>
            <person name="Peck M.W."/>
        </authorList>
    </citation>
    <scope>NUCLEOTIDE SEQUENCE</scope>
    <source>
        <strain evidence="18">H114400598</strain>
    </source>
</reference>
<dbReference type="SUPFAM" id="SSF52540">
    <property type="entry name" value="P-loop containing nucleoside triphosphate hydrolases"/>
    <property type="match status" value="2"/>
</dbReference>
<dbReference type="EMBL" id="SGKT01000010">
    <property type="protein sequence ID" value="NEZ74997.1"/>
    <property type="molecule type" value="Genomic_DNA"/>
</dbReference>
<dbReference type="GO" id="GO:0004518">
    <property type="term" value="F:nuclease activity"/>
    <property type="evidence" value="ECO:0007669"/>
    <property type="project" value="UniProtKB-KW"/>
</dbReference>
<dbReference type="GO" id="GO:0016887">
    <property type="term" value="F:ATP hydrolysis activity"/>
    <property type="evidence" value="ECO:0007669"/>
    <property type="project" value="InterPro"/>
</dbReference>
<dbReference type="PANTHER" id="PTHR43152:SF2">
    <property type="entry name" value="DRUG RESISTANCE ABC TRANSPORTER"/>
    <property type="match status" value="1"/>
</dbReference>
<name>A0A6G4CQK0_CLOBO</name>
<keyword evidence="7" id="KW-0228">DNA excision</keyword>
<comment type="caution">
    <text evidence="18">The sequence shown here is derived from an EMBL/GenBank/DDBJ whole genome shotgun (WGS) entry which is preliminary data.</text>
</comment>
<evidence type="ECO:0000256" key="12">
    <source>
        <dbReference type="ARBA" id="ARBA00023125"/>
    </source>
</evidence>
<evidence type="ECO:0000313" key="18">
    <source>
        <dbReference type="EMBL" id="NEZ74997.1"/>
    </source>
</evidence>
<dbReference type="InterPro" id="IPR027417">
    <property type="entry name" value="P-loop_NTPase"/>
</dbReference>
<evidence type="ECO:0000256" key="10">
    <source>
        <dbReference type="ARBA" id="ARBA00022840"/>
    </source>
</evidence>
<keyword evidence="6" id="KW-0227">DNA damage</keyword>